<dbReference type="InterPro" id="IPR003425">
    <property type="entry name" value="CCB3/YggT"/>
</dbReference>
<evidence type="ECO:0000313" key="3">
    <source>
        <dbReference type="EMBL" id="OOZ41936.1"/>
    </source>
</evidence>
<organism evidence="3 4">
    <name type="scientific">Solemya pervernicosa gill symbiont</name>
    <dbReference type="NCBI Taxonomy" id="642797"/>
    <lineage>
        <taxon>Bacteria</taxon>
        <taxon>Pseudomonadati</taxon>
        <taxon>Pseudomonadota</taxon>
        <taxon>Gammaproteobacteria</taxon>
        <taxon>sulfur-oxidizing symbionts</taxon>
    </lineage>
</organism>
<dbReference type="RefSeq" id="WP_078482385.1">
    <property type="nucleotide sequence ID" value="NZ_MPRL01000004.1"/>
</dbReference>
<dbReference type="PANTHER" id="PTHR33219:SF14">
    <property type="entry name" value="PROTEIN COFACTOR ASSEMBLY OF COMPLEX C SUBUNIT B CCB3, CHLOROPLASTIC-RELATED"/>
    <property type="match status" value="1"/>
</dbReference>
<feature type="transmembrane region" description="Helical" evidence="2">
    <location>
        <begin position="81"/>
        <end position="102"/>
    </location>
</feature>
<evidence type="ECO:0000256" key="2">
    <source>
        <dbReference type="SAM" id="Phobius"/>
    </source>
</evidence>
<reference evidence="3 4" key="1">
    <citation type="submission" date="2016-11" db="EMBL/GenBank/DDBJ databases">
        <title>Mixed transmission modes and dynamic genome evolution in an obligate animal-bacterial symbiosis.</title>
        <authorList>
            <person name="Russell S.L."/>
            <person name="Corbett-Detig R.B."/>
            <person name="Cavanaugh C.M."/>
        </authorList>
    </citation>
    <scope>NUCLEOTIDE SEQUENCE [LARGE SCALE GENOMIC DNA]</scope>
    <source>
        <strain evidence="3">Sveles-Q1</strain>
    </source>
</reference>
<keyword evidence="2" id="KW-0812">Transmembrane</keyword>
<evidence type="ECO:0008006" key="5">
    <source>
        <dbReference type="Google" id="ProtNLM"/>
    </source>
</evidence>
<dbReference type="Pfam" id="PF02325">
    <property type="entry name" value="CCB3_YggT"/>
    <property type="match status" value="2"/>
</dbReference>
<keyword evidence="2" id="KW-0472">Membrane</keyword>
<keyword evidence="2" id="KW-1133">Transmembrane helix</keyword>
<gene>
    <name evidence="3" type="ORF">BOW53_01845</name>
</gene>
<dbReference type="PANTHER" id="PTHR33219">
    <property type="entry name" value="YLMG HOMOLOG PROTEIN 2, CHLOROPLASTIC"/>
    <property type="match status" value="1"/>
</dbReference>
<name>A0A1T2LAG3_9GAMM</name>
<dbReference type="EMBL" id="MPRL01000004">
    <property type="protein sequence ID" value="OOZ41936.1"/>
    <property type="molecule type" value="Genomic_DNA"/>
</dbReference>
<comment type="caution">
    <text evidence="3">The sequence shown here is derived from an EMBL/GenBank/DDBJ whole genome shotgun (WGS) entry which is preliminary data.</text>
</comment>
<proteinExistence type="inferred from homology"/>
<dbReference type="AlphaFoldDB" id="A0A1T2LAG3"/>
<evidence type="ECO:0000313" key="4">
    <source>
        <dbReference type="Proteomes" id="UP000191110"/>
    </source>
</evidence>
<accession>A0A1T2LAG3</accession>
<sequence length="200" mass="22296">MPYLSNAGTFLISTLFGVVILAVMMRFLLQLIRADYYNPFSQFLVKVTNPILVPIRRIIPGLWGIDMASVTLMVTLQFVELLLTMLILGYSANVIGLLLLTVEGLLRLAYYIFLFSIIIQVIASWLQQGGYNPVMILLHQINEPLLGRARRMIPPVSGLDLSPLLVLAALHLISLLLLDPLRDFGFSLALGQQLAMPLPH</sequence>
<keyword evidence="4" id="KW-1185">Reference proteome</keyword>
<feature type="transmembrane region" description="Helical" evidence="2">
    <location>
        <begin position="108"/>
        <end position="126"/>
    </location>
</feature>
<feature type="transmembrane region" description="Helical" evidence="2">
    <location>
        <begin position="158"/>
        <end position="178"/>
    </location>
</feature>
<dbReference type="GO" id="GO:0016020">
    <property type="term" value="C:membrane"/>
    <property type="evidence" value="ECO:0007669"/>
    <property type="project" value="InterPro"/>
</dbReference>
<protein>
    <recommendedName>
        <fullName evidence="5">YggT family protein</fullName>
    </recommendedName>
</protein>
<dbReference type="Proteomes" id="UP000191110">
    <property type="component" value="Unassembled WGS sequence"/>
</dbReference>
<dbReference type="OrthoDB" id="9806665at2"/>
<evidence type="ECO:0000256" key="1">
    <source>
        <dbReference type="ARBA" id="ARBA00010894"/>
    </source>
</evidence>
<feature type="transmembrane region" description="Helical" evidence="2">
    <location>
        <begin position="6"/>
        <end position="29"/>
    </location>
</feature>
<comment type="similarity">
    <text evidence="1">Belongs to the YggT family.</text>
</comment>